<dbReference type="KEGG" id="str:Sterm_2525"/>
<protein>
    <recommendedName>
        <fullName evidence="3">DUF4878 domain-containing protein</fullName>
    </recommendedName>
</protein>
<dbReference type="HOGENOM" id="CLU_123345_0_0_0"/>
<accession>D1ALN5</accession>
<evidence type="ECO:0000313" key="1">
    <source>
        <dbReference type="EMBL" id="ACZ09378.1"/>
    </source>
</evidence>
<proteinExistence type="predicted"/>
<evidence type="ECO:0008006" key="3">
    <source>
        <dbReference type="Google" id="ProtNLM"/>
    </source>
</evidence>
<dbReference type="Proteomes" id="UP000000845">
    <property type="component" value="Chromosome"/>
</dbReference>
<dbReference type="EMBL" id="CP001739">
    <property type="protein sequence ID" value="ACZ09378.1"/>
    <property type="molecule type" value="Genomic_DNA"/>
</dbReference>
<organism evidence="1 2">
    <name type="scientific">Sebaldella termitidis (strain ATCC 33386 / NCTC 11300)</name>
    <dbReference type="NCBI Taxonomy" id="526218"/>
    <lineage>
        <taxon>Bacteria</taxon>
        <taxon>Fusobacteriati</taxon>
        <taxon>Fusobacteriota</taxon>
        <taxon>Fusobacteriia</taxon>
        <taxon>Fusobacteriales</taxon>
        <taxon>Leptotrichiaceae</taxon>
        <taxon>Sebaldella</taxon>
    </lineage>
</organism>
<sequence>MKKILIVLLVMITSLVYSNNLNKYESKRVFDKTMDAIFNNNFEKYKDDPEMTRALMTSKESLEDENWDTYLQWFKENKYEVLEVKEGKNKSTLTVKATFNSFADIPNDDVMGIIFTEVYKASKNKIKSLDEEDDIFDEEFMINVTNKLMDKSKKETKEIKVYMDKVNGKWDLIEDEDNDDDIVNMELISTMTPLLEKFLEITTEFEGFEGF</sequence>
<dbReference type="RefSeq" id="WP_012861972.1">
    <property type="nucleotide sequence ID" value="NC_013517.1"/>
</dbReference>
<dbReference type="STRING" id="526218.Sterm_2525"/>
<reference evidence="2" key="1">
    <citation type="submission" date="2009-09" db="EMBL/GenBank/DDBJ databases">
        <title>The complete chromosome of Sebaldella termitidis ATCC 33386.</title>
        <authorList>
            <consortium name="US DOE Joint Genome Institute (JGI-PGF)"/>
            <person name="Lucas S."/>
            <person name="Copeland A."/>
            <person name="Lapidus A."/>
            <person name="Glavina del Rio T."/>
            <person name="Dalin E."/>
            <person name="Tice H."/>
            <person name="Bruce D."/>
            <person name="Goodwin L."/>
            <person name="Pitluck S."/>
            <person name="Kyrpides N."/>
            <person name="Mavromatis K."/>
            <person name="Ivanova N."/>
            <person name="Mikhailova N."/>
            <person name="Sims D."/>
            <person name="Meincke L."/>
            <person name="Brettin T."/>
            <person name="Detter J.C."/>
            <person name="Han C."/>
            <person name="Larimer F."/>
            <person name="Land M."/>
            <person name="Hauser L."/>
            <person name="Markowitz V."/>
            <person name="Cheng J.F."/>
            <person name="Hugenholtz P."/>
            <person name="Woyke T."/>
            <person name="Wu D."/>
            <person name="Eisen J.A."/>
        </authorList>
    </citation>
    <scope>NUCLEOTIDE SEQUENCE [LARGE SCALE GENOMIC DNA]</scope>
    <source>
        <strain evidence="2">ATCC 33386 / NCTC 11300</strain>
    </source>
</reference>
<evidence type="ECO:0000313" key="2">
    <source>
        <dbReference type="Proteomes" id="UP000000845"/>
    </source>
</evidence>
<dbReference type="AlphaFoldDB" id="D1ALN5"/>
<name>D1ALN5_SEBTE</name>
<gene>
    <name evidence="1" type="ordered locus">Sterm_2525</name>
</gene>
<reference evidence="1 2" key="2">
    <citation type="journal article" date="2010" name="Stand. Genomic Sci.">
        <title>Complete genome sequence of Sebaldella termitidis type strain (NCTC 11300).</title>
        <authorList>
            <person name="Harmon-Smith M."/>
            <person name="Celia L."/>
            <person name="Chertkov O."/>
            <person name="Lapidus A."/>
            <person name="Copeland A."/>
            <person name="Glavina Del Rio T."/>
            <person name="Nolan M."/>
            <person name="Lucas S."/>
            <person name="Tice H."/>
            <person name="Cheng J.F."/>
            <person name="Han C."/>
            <person name="Detter J.C."/>
            <person name="Bruce D."/>
            <person name="Goodwin L."/>
            <person name="Pitluck S."/>
            <person name="Pati A."/>
            <person name="Liolios K."/>
            <person name="Ivanova N."/>
            <person name="Mavromatis K."/>
            <person name="Mikhailova N."/>
            <person name="Chen A."/>
            <person name="Palaniappan K."/>
            <person name="Land M."/>
            <person name="Hauser L."/>
            <person name="Chang Y.J."/>
            <person name="Jeffries C.D."/>
            <person name="Brettin T."/>
            <person name="Goker M."/>
            <person name="Beck B."/>
            <person name="Bristow J."/>
            <person name="Eisen J.A."/>
            <person name="Markowitz V."/>
            <person name="Hugenholtz P."/>
            <person name="Kyrpides N.C."/>
            <person name="Klenk H.P."/>
            <person name="Chen F."/>
        </authorList>
    </citation>
    <scope>NUCLEOTIDE SEQUENCE [LARGE SCALE GENOMIC DNA]</scope>
    <source>
        <strain evidence="2">ATCC 33386 / NCTC 11300</strain>
    </source>
</reference>
<keyword evidence="2" id="KW-1185">Reference proteome</keyword>